<keyword evidence="5" id="KW-1185">Reference proteome</keyword>
<organism evidence="4 5">
    <name type="scientific">Kalanchoe fedtschenkoi</name>
    <name type="common">Lavender scallops</name>
    <name type="synonym">South American air plant</name>
    <dbReference type="NCBI Taxonomy" id="63787"/>
    <lineage>
        <taxon>Eukaryota</taxon>
        <taxon>Viridiplantae</taxon>
        <taxon>Streptophyta</taxon>
        <taxon>Embryophyta</taxon>
        <taxon>Tracheophyta</taxon>
        <taxon>Spermatophyta</taxon>
        <taxon>Magnoliopsida</taxon>
        <taxon>eudicotyledons</taxon>
        <taxon>Gunneridae</taxon>
        <taxon>Pentapetalae</taxon>
        <taxon>Saxifragales</taxon>
        <taxon>Crassulaceae</taxon>
        <taxon>Kalanchoe</taxon>
    </lineage>
</organism>
<keyword evidence="2" id="KW-0804">Transcription</keyword>
<evidence type="ECO:0000313" key="5">
    <source>
        <dbReference type="Proteomes" id="UP000594263"/>
    </source>
</evidence>
<evidence type="ECO:0000256" key="2">
    <source>
        <dbReference type="ARBA" id="ARBA00023163"/>
    </source>
</evidence>
<dbReference type="PANTHER" id="PTHR33124">
    <property type="entry name" value="TRANSCRIPTION FACTOR IBH1-LIKE 1"/>
    <property type="match status" value="1"/>
</dbReference>
<dbReference type="PANTHER" id="PTHR33124:SF34">
    <property type="entry name" value="OS08G0444500 PROTEIN"/>
    <property type="match status" value="1"/>
</dbReference>
<feature type="region of interest" description="Disordered" evidence="3">
    <location>
        <begin position="1"/>
        <end position="35"/>
    </location>
</feature>
<dbReference type="InterPro" id="IPR044660">
    <property type="entry name" value="IBH1-like"/>
</dbReference>
<dbReference type="Proteomes" id="UP000594263">
    <property type="component" value="Unplaced"/>
</dbReference>
<name>A0A7N0RGC2_KALFE</name>
<dbReference type="GO" id="GO:0006355">
    <property type="term" value="P:regulation of DNA-templated transcription"/>
    <property type="evidence" value="ECO:0007669"/>
    <property type="project" value="InterPro"/>
</dbReference>
<proteinExistence type="predicted"/>
<dbReference type="AlphaFoldDB" id="A0A7N0RGC2"/>
<evidence type="ECO:0000256" key="3">
    <source>
        <dbReference type="SAM" id="MobiDB-lite"/>
    </source>
</evidence>
<dbReference type="EnsemblPlants" id="Kaladp0011s0234.1.v1.1">
    <property type="protein sequence ID" value="Kaladp0011s0234.1.v1.1.CDS.1"/>
    <property type="gene ID" value="Kaladp0011s0234.v1.1"/>
</dbReference>
<evidence type="ECO:0000313" key="4">
    <source>
        <dbReference type="EnsemblPlants" id="Kaladp0011s0234.1.v1.1.CDS.1"/>
    </source>
</evidence>
<keyword evidence="1" id="KW-0805">Transcription regulation</keyword>
<sequence>MTSVKSYDVRRRSKKQRVAVLKFSSPPRRPTPPSPAVVLQRRLRELQRVVPGSSHDMGALFRRTADYISMLETKVAALRELSSTLGL</sequence>
<accession>A0A7N0RGC2</accession>
<protein>
    <submittedName>
        <fullName evidence="4">Uncharacterized protein</fullName>
    </submittedName>
</protein>
<dbReference type="Gramene" id="Kaladp0011s0234.1.v1.1">
    <property type="protein sequence ID" value="Kaladp0011s0234.1.v1.1.CDS.1"/>
    <property type="gene ID" value="Kaladp0011s0234.v1.1"/>
</dbReference>
<evidence type="ECO:0000256" key="1">
    <source>
        <dbReference type="ARBA" id="ARBA00023015"/>
    </source>
</evidence>
<reference evidence="4" key="1">
    <citation type="submission" date="2021-01" db="UniProtKB">
        <authorList>
            <consortium name="EnsemblPlants"/>
        </authorList>
    </citation>
    <scope>IDENTIFICATION</scope>
</reference>
<dbReference type="OMA" id="HETNLNH"/>